<evidence type="ECO:0000256" key="3">
    <source>
        <dbReference type="ARBA" id="ARBA00023004"/>
    </source>
</evidence>
<protein>
    <recommendedName>
        <fullName evidence="9">Unspecific monooxygenase</fullName>
    </recommendedName>
</protein>
<dbReference type="OrthoDB" id="2789670at2759"/>
<evidence type="ECO:0000256" key="4">
    <source>
        <dbReference type="ARBA" id="ARBA00023033"/>
    </source>
</evidence>
<comment type="similarity">
    <text evidence="1 6">Belongs to the cytochrome P450 family.</text>
</comment>
<dbReference type="Pfam" id="PF00067">
    <property type="entry name" value="p450"/>
    <property type="match status" value="2"/>
</dbReference>
<name>A0A0D8XMC2_DICVI</name>
<evidence type="ECO:0000313" key="7">
    <source>
        <dbReference type="EMBL" id="KJH44897.1"/>
    </source>
</evidence>
<dbReference type="PRINTS" id="PR00463">
    <property type="entry name" value="EP450I"/>
</dbReference>
<gene>
    <name evidence="7" type="ORF">DICVIV_09050</name>
</gene>
<dbReference type="GO" id="GO:0006805">
    <property type="term" value="P:xenobiotic metabolic process"/>
    <property type="evidence" value="ECO:0007669"/>
    <property type="project" value="TreeGrafter"/>
</dbReference>
<dbReference type="GO" id="GO:0006082">
    <property type="term" value="P:organic acid metabolic process"/>
    <property type="evidence" value="ECO:0007669"/>
    <property type="project" value="TreeGrafter"/>
</dbReference>
<evidence type="ECO:0000256" key="2">
    <source>
        <dbReference type="ARBA" id="ARBA00022723"/>
    </source>
</evidence>
<keyword evidence="5 6" id="KW-0349">Heme</keyword>
<evidence type="ECO:0000256" key="1">
    <source>
        <dbReference type="ARBA" id="ARBA00010617"/>
    </source>
</evidence>
<dbReference type="GO" id="GO:0005737">
    <property type="term" value="C:cytoplasm"/>
    <property type="evidence" value="ECO:0007669"/>
    <property type="project" value="TreeGrafter"/>
</dbReference>
<organism evidence="7 8">
    <name type="scientific">Dictyocaulus viviparus</name>
    <name type="common">Bovine lungworm</name>
    <dbReference type="NCBI Taxonomy" id="29172"/>
    <lineage>
        <taxon>Eukaryota</taxon>
        <taxon>Metazoa</taxon>
        <taxon>Ecdysozoa</taxon>
        <taxon>Nematoda</taxon>
        <taxon>Chromadorea</taxon>
        <taxon>Rhabditida</taxon>
        <taxon>Rhabditina</taxon>
        <taxon>Rhabditomorpha</taxon>
        <taxon>Strongyloidea</taxon>
        <taxon>Metastrongylidae</taxon>
        <taxon>Dictyocaulus</taxon>
    </lineage>
</organism>
<dbReference type="PANTHER" id="PTHR24300">
    <property type="entry name" value="CYTOCHROME P450 508A4-RELATED"/>
    <property type="match status" value="1"/>
</dbReference>
<dbReference type="SUPFAM" id="SSF48264">
    <property type="entry name" value="Cytochrome P450"/>
    <property type="match status" value="1"/>
</dbReference>
<dbReference type="GO" id="GO:0020037">
    <property type="term" value="F:heme binding"/>
    <property type="evidence" value="ECO:0007669"/>
    <property type="project" value="InterPro"/>
</dbReference>
<dbReference type="InterPro" id="IPR001128">
    <property type="entry name" value="Cyt_P450"/>
</dbReference>
<dbReference type="EMBL" id="KN716440">
    <property type="protein sequence ID" value="KJH44897.1"/>
    <property type="molecule type" value="Genomic_DNA"/>
</dbReference>
<evidence type="ECO:0000313" key="8">
    <source>
        <dbReference type="Proteomes" id="UP000053766"/>
    </source>
</evidence>
<dbReference type="GO" id="GO:0016712">
    <property type="term" value="F:oxidoreductase activity, acting on paired donors, with incorporation or reduction of molecular oxygen, reduced flavin or flavoprotein as one donor, and incorporation of one atom of oxygen"/>
    <property type="evidence" value="ECO:0007669"/>
    <property type="project" value="TreeGrafter"/>
</dbReference>
<dbReference type="Gene3D" id="1.10.630.10">
    <property type="entry name" value="Cytochrome P450"/>
    <property type="match status" value="2"/>
</dbReference>
<dbReference type="InterPro" id="IPR017972">
    <property type="entry name" value="Cyt_P450_CS"/>
</dbReference>
<feature type="binding site" description="axial binding residue" evidence="5">
    <location>
        <position position="145"/>
    </location>
    <ligand>
        <name>heme</name>
        <dbReference type="ChEBI" id="CHEBI:30413"/>
    </ligand>
    <ligandPart>
        <name>Fe</name>
        <dbReference type="ChEBI" id="CHEBI:18248"/>
    </ligandPart>
</feature>
<comment type="cofactor">
    <cofactor evidence="5">
        <name>heme</name>
        <dbReference type="ChEBI" id="CHEBI:30413"/>
    </cofactor>
</comment>
<reference evidence="7 8" key="1">
    <citation type="submission" date="2013-11" db="EMBL/GenBank/DDBJ databases">
        <title>Draft genome of the bovine lungworm Dictyocaulus viviparus.</title>
        <authorList>
            <person name="Mitreva M."/>
        </authorList>
    </citation>
    <scope>NUCLEOTIDE SEQUENCE [LARGE SCALE GENOMIC DNA]</scope>
    <source>
        <strain evidence="7 8">HannoverDv2000</strain>
    </source>
</reference>
<dbReference type="PROSITE" id="PS00086">
    <property type="entry name" value="CYTOCHROME_P450"/>
    <property type="match status" value="1"/>
</dbReference>
<dbReference type="AlphaFoldDB" id="A0A0D8XMC2"/>
<reference evidence="8" key="2">
    <citation type="journal article" date="2016" name="Sci. Rep.">
        <title>Dictyocaulus viviparus genome, variome and transcriptome elucidate lungworm biology and support future intervention.</title>
        <authorList>
            <person name="McNulty S.N."/>
            <person name="Strube C."/>
            <person name="Rosa B.A."/>
            <person name="Martin J.C."/>
            <person name="Tyagi R."/>
            <person name="Choi Y.J."/>
            <person name="Wang Q."/>
            <person name="Hallsworth Pepin K."/>
            <person name="Zhang X."/>
            <person name="Ozersky P."/>
            <person name="Wilson R.K."/>
            <person name="Sternberg P.W."/>
            <person name="Gasser R.B."/>
            <person name="Mitreva M."/>
        </authorList>
    </citation>
    <scope>NUCLEOTIDE SEQUENCE [LARGE SCALE GENOMIC DNA]</scope>
    <source>
        <strain evidence="8">HannoverDv2000</strain>
    </source>
</reference>
<dbReference type="GO" id="GO:0005506">
    <property type="term" value="F:iron ion binding"/>
    <property type="evidence" value="ECO:0007669"/>
    <property type="project" value="InterPro"/>
</dbReference>
<dbReference type="InterPro" id="IPR036396">
    <property type="entry name" value="Cyt_P450_sf"/>
</dbReference>
<keyword evidence="2 5" id="KW-0479">Metal-binding</keyword>
<keyword evidence="3 5" id="KW-0408">Iron</keyword>
<evidence type="ECO:0008006" key="9">
    <source>
        <dbReference type="Google" id="ProtNLM"/>
    </source>
</evidence>
<keyword evidence="8" id="KW-1185">Reference proteome</keyword>
<keyword evidence="4 6" id="KW-0503">Monooxygenase</keyword>
<sequence length="200" mass="22425">MDRSSIRTSIGNALGLYHSLDAEPRDYTDAFLLRMKEDCKNGVKYSSFDNESLVVNIMDLWIAGQETTSTTILWGLIYLLRNPEVVNNVRKELLKVTGGSRSLSLSDKSETPYFLATIAFDPSRFLSEPSLLSSVIPFGIGRRACLGESLARAELYLIIGNLLLRYAIQSIDEKPSIDVINKFGIMKKPKPYKIKITKIV</sequence>
<keyword evidence="6" id="KW-0560">Oxidoreductase</keyword>
<dbReference type="STRING" id="29172.A0A0D8XMC2"/>
<dbReference type="InterPro" id="IPR050182">
    <property type="entry name" value="Cytochrome_P450_fam2"/>
</dbReference>
<evidence type="ECO:0000256" key="6">
    <source>
        <dbReference type="RuleBase" id="RU000461"/>
    </source>
</evidence>
<proteinExistence type="inferred from homology"/>
<dbReference type="InterPro" id="IPR002401">
    <property type="entry name" value="Cyt_P450_E_grp-I"/>
</dbReference>
<accession>A0A0D8XMC2</accession>
<dbReference type="Proteomes" id="UP000053766">
    <property type="component" value="Unassembled WGS sequence"/>
</dbReference>
<dbReference type="PRINTS" id="PR00385">
    <property type="entry name" value="P450"/>
</dbReference>
<evidence type="ECO:0000256" key="5">
    <source>
        <dbReference type="PIRSR" id="PIRSR602401-1"/>
    </source>
</evidence>
<dbReference type="PANTHER" id="PTHR24300:SF114">
    <property type="entry name" value="CYTOCHROME P450 FAMILY"/>
    <property type="match status" value="1"/>
</dbReference>